<feature type="compositionally biased region" description="Basic residues" evidence="2">
    <location>
        <begin position="57"/>
        <end position="66"/>
    </location>
</feature>
<feature type="compositionally biased region" description="Basic residues" evidence="2">
    <location>
        <begin position="238"/>
        <end position="247"/>
    </location>
</feature>
<evidence type="ECO:0000313" key="5">
    <source>
        <dbReference type="WBParaSite" id="TREG1_38810.1"/>
    </source>
</evidence>
<dbReference type="InterPro" id="IPR050611">
    <property type="entry name" value="ABCF"/>
</dbReference>
<dbReference type="Proteomes" id="UP000050795">
    <property type="component" value="Unassembled WGS sequence"/>
</dbReference>
<protein>
    <submittedName>
        <fullName evidence="5">Translation initiation factor IF-2</fullName>
    </submittedName>
</protein>
<feature type="compositionally biased region" description="Basic and acidic residues" evidence="2">
    <location>
        <begin position="124"/>
        <end position="134"/>
    </location>
</feature>
<dbReference type="InterPro" id="IPR027417">
    <property type="entry name" value="P-loop_NTPase"/>
</dbReference>
<evidence type="ECO:0000256" key="2">
    <source>
        <dbReference type="SAM" id="MobiDB-lite"/>
    </source>
</evidence>
<reference evidence="5" key="2">
    <citation type="submission" date="2023-11" db="UniProtKB">
        <authorList>
            <consortium name="WormBaseParasite"/>
        </authorList>
    </citation>
    <scope>IDENTIFICATION</scope>
</reference>
<dbReference type="AlphaFoldDB" id="A0AA85JQJ1"/>
<name>A0AA85JQJ1_TRIRE</name>
<reference evidence="4" key="1">
    <citation type="submission" date="2022-06" db="EMBL/GenBank/DDBJ databases">
        <authorList>
            <person name="Berger JAMES D."/>
            <person name="Berger JAMES D."/>
        </authorList>
    </citation>
    <scope>NUCLEOTIDE SEQUENCE [LARGE SCALE GENOMIC DNA]</scope>
</reference>
<keyword evidence="1" id="KW-0677">Repeat</keyword>
<evidence type="ECO:0000256" key="1">
    <source>
        <dbReference type="ARBA" id="ARBA00022737"/>
    </source>
</evidence>
<keyword evidence="4" id="KW-1185">Reference proteome</keyword>
<dbReference type="PANTHER" id="PTHR19211:SF14">
    <property type="entry name" value="ATP-BINDING CASSETTE SUB-FAMILY F MEMBER 1"/>
    <property type="match status" value="1"/>
</dbReference>
<dbReference type="SUPFAM" id="SSF52540">
    <property type="entry name" value="P-loop containing nucleoside triphosphate hydrolases"/>
    <property type="match status" value="2"/>
</dbReference>
<dbReference type="PANTHER" id="PTHR19211">
    <property type="entry name" value="ATP-BINDING TRANSPORT PROTEIN-RELATED"/>
    <property type="match status" value="1"/>
</dbReference>
<proteinExistence type="predicted"/>
<feature type="region of interest" description="Disordered" evidence="2">
    <location>
        <begin position="1"/>
        <end position="262"/>
    </location>
</feature>
<organism evidence="4 5">
    <name type="scientific">Trichobilharzia regenti</name>
    <name type="common">Nasal bird schistosome</name>
    <dbReference type="NCBI Taxonomy" id="157069"/>
    <lineage>
        <taxon>Eukaryota</taxon>
        <taxon>Metazoa</taxon>
        <taxon>Spiralia</taxon>
        <taxon>Lophotrochozoa</taxon>
        <taxon>Platyhelminthes</taxon>
        <taxon>Trematoda</taxon>
        <taxon>Digenea</taxon>
        <taxon>Strigeidida</taxon>
        <taxon>Schistosomatoidea</taxon>
        <taxon>Schistosomatidae</taxon>
        <taxon>Trichobilharzia</taxon>
    </lineage>
</organism>
<evidence type="ECO:0000313" key="4">
    <source>
        <dbReference type="Proteomes" id="UP000050795"/>
    </source>
</evidence>
<feature type="compositionally biased region" description="Basic and acidic residues" evidence="2">
    <location>
        <begin position="176"/>
        <end position="193"/>
    </location>
</feature>
<sequence length="567" mass="63482">MPPKRNVRNKGDDDDEDMKPETNHNEKQNTKSGNKKNKGKNVNQVVSDTEENETTTNKKKDKKKKGKEQQVNNDIDEGKFVEKSGNKQLQKDNNKSSNESLKSDDIDEEFYKKKRKAGRNAGGKRADSDDEKKPNSQSNKKQAKKKGKGDQNEMEPTRVNDADAQQKTKVNFTATEDSRKPYEPDEEESLKPEEVDDDLYTKKRKAGRGKQKKGGEQQQQRQQQQEEQPPVQNQNVGGKKKKQKAGKKKIDDGFNSENEDLDDLTKALTNVSLEDEIDNFDSRKTKFVAFSDMTVDHNEEVVDHVEDTNSGVEIETDERVCIVAEPEIKDVEPPVVVDNSVKSASLITVIDEKADTDGAPADNEGNVENEAGTVKIKVSKKELKKLKKKEEFDKLIETAKAKIIASSGTLDNFALSQAGSSSKSEQLDNQLDIRVENFSIAAKGKDLFVNASLQITHGRRYGLVGPNGYGKTTLLRYIATRAINIPANIDVLLCEQEVQADSTPAFEMVLKSDKKRLELLEEFEKIKSRLETEHSQSLVDKLNEVCEELVAIKADAAEGKADAYYLV</sequence>
<feature type="domain" description="ABC transporter" evidence="3">
    <location>
        <begin position="450"/>
        <end position="537"/>
    </location>
</feature>
<dbReference type="Pfam" id="PF00005">
    <property type="entry name" value="ABC_tran"/>
    <property type="match status" value="1"/>
</dbReference>
<accession>A0AA85JQJ1</accession>
<dbReference type="InterPro" id="IPR003439">
    <property type="entry name" value="ABC_transporter-like_ATP-bd"/>
</dbReference>
<dbReference type="WBParaSite" id="TREG1_38810.1">
    <property type="protein sequence ID" value="TREG1_38810.1"/>
    <property type="gene ID" value="TREG1_38810"/>
</dbReference>
<dbReference type="GO" id="GO:0016887">
    <property type="term" value="F:ATP hydrolysis activity"/>
    <property type="evidence" value="ECO:0007669"/>
    <property type="project" value="InterPro"/>
</dbReference>
<feature type="compositionally biased region" description="Low complexity" evidence="2">
    <location>
        <begin position="216"/>
        <end position="228"/>
    </location>
</feature>
<evidence type="ECO:0000259" key="3">
    <source>
        <dbReference type="Pfam" id="PF00005"/>
    </source>
</evidence>
<feature type="compositionally biased region" description="Basic residues" evidence="2">
    <location>
        <begin position="202"/>
        <end position="212"/>
    </location>
</feature>
<feature type="compositionally biased region" description="Basic and acidic residues" evidence="2">
    <location>
        <begin position="148"/>
        <end position="166"/>
    </location>
</feature>
<dbReference type="Gene3D" id="3.40.50.300">
    <property type="entry name" value="P-loop containing nucleotide triphosphate hydrolases"/>
    <property type="match status" value="1"/>
</dbReference>
<feature type="compositionally biased region" description="Basic and acidic residues" evidence="2">
    <location>
        <begin position="76"/>
        <end position="94"/>
    </location>
</feature>
<feature type="compositionally biased region" description="Basic and acidic residues" evidence="2">
    <location>
        <begin position="19"/>
        <end position="29"/>
    </location>
</feature>
<dbReference type="GO" id="GO:0005524">
    <property type="term" value="F:ATP binding"/>
    <property type="evidence" value="ECO:0007669"/>
    <property type="project" value="InterPro"/>
</dbReference>